<dbReference type="PROSITE" id="PS51257">
    <property type="entry name" value="PROKAR_LIPOPROTEIN"/>
    <property type="match status" value="1"/>
</dbReference>
<gene>
    <name evidence="2" type="ORF">SAMN06265360_10464</name>
</gene>
<sequence length="159" mass="16768">MRLDCRCSRYAVSVLAPAVLLLGACTDSIAGSAAPVTFDGAELVEELAGTWQGEYTCPQGRQGMTLVIDGGDQGGDQGRLVVEFFELGHNPGVAEGSFLARVTADEDGTVEFTPDRWIEQPEGYAMTPLVISDAIAPGATRLRGDVDSPGCGEFVVEKQ</sequence>
<protein>
    <recommendedName>
        <fullName evidence="4">Lipoprotein</fullName>
    </recommendedName>
</protein>
<feature type="chain" id="PRO_5012714842" description="Lipoprotein" evidence="1">
    <location>
        <begin position="31"/>
        <end position="159"/>
    </location>
</feature>
<dbReference type="RefSeq" id="WP_089300176.1">
    <property type="nucleotide sequence ID" value="NZ_FZNW01000004.1"/>
</dbReference>
<feature type="signal peptide" evidence="1">
    <location>
        <begin position="1"/>
        <end position="30"/>
    </location>
</feature>
<evidence type="ECO:0000313" key="2">
    <source>
        <dbReference type="EMBL" id="SNR37738.1"/>
    </source>
</evidence>
<evidence type="ECO:0008006" key="4">
    <source>
        <dbReference type="Google" id="ProtNLM"/>
    </source>
</evidence>
<dbReference type="EMBL" id="FZNW01000004">
    <property type="protein sequence ID" value="SNR37738.1"/>
    <property type="molecule type" value="Genomic_DNA"/>
</dbReference>
<proteinExistence type="predicted"/>
<keyword evidence="1" id="KW-0732">Signal</keyword>
<evidence type="ECO:0000256" key="1">
    <source>
        <dbReference type="SAM" id="SignalP"/>
    </source>
</evidence>
<keyword evidence="3" id="KW-1185">Reference proteome</keyword>
<organism evidence="2 3">
    <name type="scientific">Haloechinothrix alba</name>
    <dbReference type="NCBI Taxonomy" id="664784"/>
    <lineage>
        <taxon>Bacteria</taxon>
        <taxon>Bacillati</taxon>
        <taxon>Actinomycetota</taxon>
        <taxon>Actinomycetes</taxon>
        <taxon>Pseudonocardiales</taxon>
        <taxon>Pseudonocardiaceae</taxon>
        <taxon>Haloechinothrix</taxon>
    </lineage>
</organism>
<name>A0A238VU18_9PSEU</name>
<dbReference type="Proteomes" id="UP000198348">
    <property type="component" value="Unassembled WGS sequence"/>
</dbReference>
<dbReference type="OrthoDB" id="1818119at2"/>
<evidence type="ECO:0000313" key="3">
    <source>
        <dbReference type="Proteomes" id="UP000198348"/>
    </source>
</evidence>
<dbReference type="AlphaFoldDB" id="A0A238VU18"/>
<reference evidence="2 3" key="1">
    <citation type="submission" date="2017-06" db="EMBL/GenBank/DDBJ databases">
        <authorList>
            <person name="Kim H.J."/>
            <person name="Triplett B.A."/>
        </authorList>
    </citation>
    <scope>NUCLEOTIDE SEQUENCE [LARGE SCALE GENOMIC DNA]</scope>
    <source>
        <strain evidence="2 3">DSM 45207</strain>
    </source>
</reference>
<accession>A0A238VU18</accession>